<name>A0A0C1QUN3_9GAMM</name>
<keyword evidence="1" id="KW-0812">Transmembrane</keyword>
<feature type="transmembrane region" description="Helical" evidence="1">
    <location>
        <begin position="25"/>
        <end position="52"/>
    </location>
</feature>
<dbReference type="GO" id="GO:0046521">
    <property type="term" value="P:sphingoid catabolic process"/>
    <property type="evidence" value="ECO:0007669"/>
    <property type="project" value="TreeGrafter"/>
</dbReference>
<dbReference type="GO" id="GO:0016020">
    <property type="term" value="C:membrane"/>
    <property type="evidence" value="ECO:0007669"/>
    <property type="project" value="GOC"/>
</dbReference>
<dbReference type="Proteomes" id="UP000031327">
    <property type="component" value="Unassembled WGS sequence"/>
</dbReference>
<dbReference type="InterPro" id="IPR009305">
    <property type="entry name" value="Mpo1-like"/>
</dbReference>
<dbReference type="OrthoDB" id="5515308at2"/>
<keyword evidence="1" id="KW-1133">Transmembrane helix</keyword>
<sequence>MKSLESHLVQYALYHRDNRNIRTHLIGVPLIVLSVIFLTFIPLFVLSGIQVMLSDLLITAASLYYVYLSPRLGVVMLCMLVLGNLLAMQLYMQFIHTNTPMSIFYFSGLGVFLLGWVIQFIGHYYEGKKPAFVDDLIGLLIGPLFVLVEVLFKFGFMKGLEQSIVAQAGPYRN</sequence>
<organism evidence="2 3">
    <name type="scientific">Pseudoalteromonas luteoviolacea</name>
    <dbReference type="NCBI Taxonomy" id="43657"/>
    <lineage>
        <taxon>Bacteria</taxon>
        <taxon>Pseudomonadati</taxon>
        <taxon>Pseudomonadota</taxon>
        <taxon>Gammaproteobacteria</taxon>
        <taxon>Alteromonadales</taxon>
        <taxon>Pseudoalteromonadaceae</taxon>
        <taxon>Pseudoalteromonas</taxon>
    </lineage>
</organism>
<keyword evidence="1" id="KW-0472">Membrane</keyword>
<feature type="transmembrane region" description="Helical" evidence="1">
    <location>
        <begin position="72"/>
        <end position="91"/>
    </location>
</feature>
<evidence type="ECO:0000313" key="3">
    <source>
        <dbReference type="Proteomes" id="UP000031327"/>
    </source>
</evidence>
<protein>
    <submittedName>
        <fullName evidence="2">Membrane protein</fullName>
    </submittedName>
</protein>
<dbReference type="Pfam" id="PF06127">
    <property type="entry name" value="Mpo1-like"/>
    <property type="match status" value="1"/>
</dbReference>
<dbReference type="RefSeq" id="WP_039607813.1">
    <property type="nucleotide sequence ID" value="NZ_JWIC01000003.1"/>
</dbReference>
<feature type="transmembrane region" description="Helical" evidence="1">
    <location>
        <begin position="137"/>
        <end position="156"/>
    </location>
</feature>
<feature type="transmembrane region" description="Helical" evidence="1">
    <location>
        <begin position="103"/>
        <end position="125"/>
    </location>
</feature>
<proteinExistence type="predicted"/>
<comment type="caution">
    <text evidence="2">The sequence shown here is derived from an EMBL/GenBank/DDBJ whole genome shotgun (WGS) entry which is preliminary data.</text>
</comment>
<reference evidence="2 3" key="1">
    <citation type="submission" date="2014-12" db="EMBL/GenBank/DDBJ databases">
        <title>Draft Genome Sequence of Pseudoalteromonas luteoviolacea HI1.</title>
        <authorList>
            <person name="Asahina A.Y."/>
            <person name="Hadfield M.G."/>
        </authorList>
    </citation>
    <scope>NUCLEOTIDE SEQUENCE [LARGE SCALE GENOMIC DNA]</scope>
    <source>
        <strain evidence="2 3">HI1</strain>
    </source>
</reference>
<dbReference type="EMBL" id="JWIC01000003">
    <property type="protein sequence ID" value="KID58642.1"/>
    <property type="molecule type" value="Genomic_DNA"/>
</dbReference>
<accession>A0A0C1QUN3</accession>
<evidence type="ECO:0000313" key="2">
    <source>
        <dbReference type="EMBL" id="KID58642.1"/>
    </source>
</evidence>
<dbReference type="PANTHER" id="PTHR28026:SF9">
    <property type="entry name" value="2-HYDROXY-PALMITIC ACID DIOXYGENASE MPO1"/>
    <property type="match status" value="1"/>
</dbReference>
<dbReference type="AlphaFoldDB" id="A0A0C1QUN3"/>
<gene>
    <name evidence="2" type="ORF">JF50_01870</name>
</gene>
<evidence type="ECO:0000256" key="1">
    <source>
        <dbReference type="SAM" id="Phobius"/>
    </source>
</evidence>
<dbReference type="PANTHER" id="PTHR28026">
    <property type="entry name" value="DUF962 DOMAIN PROTEIN (AFU_ORTHOLOGUE AFUA_8G05310)"/>
    <property type="match status" value="1"/>
</dbReference>